<evidence type="ECO:0000256" key="8">
    <source>
        <dbReference type="ARBA" id="ARBA00023002"/>
    </source>
</evidence>
<evidence type="ECO:0000256" key="4">
    <source>
        <dbReference type="ARBA" id="ARBA00022617"/>
    </source>
</evidence>
<keyword evidence="11" id="KW-0472">Membrane</keyword>
<dbReference type="Pfam" id="PF00067">
    <property type="entry name" value="p450"/>
    <property type="match status" value="1"/>
</dbReference>
<dbReference type="CDD" id="cd11072">
    <property type="entry name" value="CYP71-like"/>
    <property type="match status" value="1"/>
</dbReference>
<gene>
    <name evidence="14" type="primary">gb13065</name>
    <name evidence="14" type="ORF">PR202_gb13065</name>
</gene>
<dbReference type="PROSITE" id="PS00086">
    <property type="entry name" value="CYTOCHROME_P450"/>
    <property type="match status" value="1"/>
</dbReference>
<dbReference type="InterPro" id="IPR002401">
    <property type="entry name" value="Cyt_P450_E_grp-I"/>
</dbReference>
<dbReference type="EMBL" id="BQKI01000078">
    <property type="protein sequence ID" value="GJN25262.1"/>
    <property type="molecule type" value="Genomic_DNA"/>
</dbReference>
<comment type="subcellular location">
    <subcellularLocation>
        <location evidence="2">Membrane</location>
        <topology evidence="2">Single-pass membrane protein</topology>
    </subcellularLocation>
</comment>
<accession>A0AAV5ER05</accession>
<keyword evidence="4 12" id="KW-0349">Heme</keyword>
<evidence type="ECO:0000256" key="13">
    <source>
        <dbReference type="RuleBase" id="RU000461"/>
    </source>
</evidence>
<evidence type="ECO:0000256" key="5">
    <source>
        <dbReference type="ARBA" id="ARBA00022692"/>
    </source>
</evidence>
<keyword evidence="5" id="KW-0812">Transmembrane</keyword>
<evidence type="ECO:0000256" key="10">
    <source>
        <dbReference type="ARBA" id="ARBA00023033"/>
    </source>
</evidence>
<keyword evidence="9 12" id="KW-0408">Iron</keyword>
<evidence type="ECO:0000256" key="12">
    <source>
        <dbReference type="PIRSR" id="PIRSR602401-1"/>
    </source>
</evidence>
<dbReference type="PRINTS" id="PR00463">
    <property type="entry name" value="EP450I"/>
</dbReference>
<dbReference type="InterPro" id="IPR017972">
    <property type="entry name" value="Cyt_P450_CS"/>
</dbReference>
<dbReference type="AlphaFoldDB" id="A0AAV5ER05"/>
<dbReference type="GO" id="GO:0005506">
    <property type="term" value="F:iron ion binding"/>
    <property type="evidence" value="ECO:0007669"/>
    <property type="project" value="InterPro"/>
</dbReference>
<reference evidence="14" key="2">
    <citation type="submission" date="2021-12" db="EMBL/GenBank/DDBJ databases">
        <title>Resequencing data analysis of finger millet.</title>
        <authorList>
            <person name="Hatakeyama M."/>
            <person name="Aluri S."/>
            <person name="Balachadran M.T."/>
            <person name="Sivarajan S.R."/>
            <person name="Poveda L."/>
            <person name="Shimizu-Inatsugi R."/>
            <person name="Schlapbach R."/>
            <person name="Sreeman S.M."/>
            <person name="Shimizu K.K."/>
        </authorList>
    </citation>
    <scope>NUCLEOTIDE SEQUENCE</scope>
</reference>
<evidence type="ECO:0000256" key="6">
    <source>
        <dbReference type="ARBA" id="ARBA00022723"/>
    </source>
</evidence>
<evidence type="ECO:0000313" key="14">
    <source>
        <dbReference type="EMBL" id="GJN25262.1"/>
    </source>
</evidence>
<evidence type="ECO:0000313" key="15">
    <source>
        <dbReference type="Proteomes" id="UP001054889"/>
    </source>
</evidence>
<evidence type="ECO:0000256" key="9">
    <source>
        <dbReference type="ARBA" id="ARBA00023004"/>
    </source>
</evidence>
<evidence type="ECO:0000256" key="2">
    <source>
        <dbReference type="ARBA" id="ARBA00004167"/>
    </source>
</evidence>
<dbReference type="PRINTS" id="PR00385">
    <property type="entry name" value="P450"/>
</dbReference>
<comment type="similarity">
    <text evidence="3 13">Belongs to the cytochrome P450 family.</text>
</comment>
<organism evidence="14 15">
    <name type="scientific">Eleusine coracana subsp. coracana</name>
    <dbReference type="NCBI Taxonomy" id="191504"/>
    <lineage>
        <taxon>Eukaryota</taxon>
        <taxon>Viridiplantae</taxon>
        <taxon>Streptophyta</taxon>
        <taxon>Embryophyta</taxon>
        <taxon>Tracheophyta</taxon>
        <taxon>Spermatophyta</taxon>
        <taxon>Magnoliopsida</taxon>
        <taxon>Liliopsida</taxon>
        <taxon>Poales</taxon>
        <taxon>Poaceae</taxon>
        <taxon>PACMAD clade</taxon>
        <taxon>Chloridoideae</taxon>
        <taxon>Cynodonteae</taxon>
        <taxon>Eleusininae</taxon>
        <taxon>Eleusine</taxon>
    </lineage>
</organism>
<evidence type="ECO:0000256" key="1">
    <source>
        <dbReference type="ARBA" id="ARBA00001971"/>
    </source>
</evidence>
<dbReference type="GO" id="GO:0016705">
    <property type="term" value="F:oxidoreductase activity, acting on paired donors, with incorporation or reduction of molecular oxygen"/>
    <property type="evidence" value="ECO:0007669"/>
    <property type="project" value="InterPro"/>
</dbReference>
<keyword evidence="15" id="KW-1185">Reference proteome</keyword>
<dbReference type="InterPro" id="IPR052306">
    <property type="entry name" value="CYP450_71D"/>
</dbReference>
<keyword evidence="8 13" id="KW-0560">Oxidoreductase</keyword>
<dbReference type="PANTHER" id="PTHR47953">
    <property type="entry name" value="OS08G0105600 PROTEIN"/>
    <property type="match status" value="1"/>
</dbReference>
<evidence type="ECO:0000256" key="11">
    <source>
        <dbReference type="ARBA" id="ARBA00023136"/>
    </source>
</evidence>
<dbReference type="InterPro" id="IPR036396">
    <property type="entry name" value="Cyt_P450_sf"/>
</dbReference>
<dbReference type="GO" id="GO:0016020">
    <property type="term" value="C:membrane"/>
    <property type="evidence" value="ECO:0007669"/>
    <property type="project" value="UniProtKB-SubCell"/>
</dbReference>
<keyword evidence="6 12" id="KW-0479">Metal-binding</keyword>
<dbReference type="InterPro" id="IPR001128">
    <property type="entry name" value="Cyt_P450"/>
</dbReference>
<dbReference type="PANTHER" id="PTHR47953:SF19">
    <property type="entry name" value="OS06G0641600 PROTEIN"/>
    <property type="match status" value="1"/>
</dbReference>
<dbReference type="GO" id="GO:0004497">
    <property type="term" value="F:monooxygenase activity"/>
    <property type="evidence" value="ECO:0007669"/>
    <property type="project" value="UniProtKB-KW"/>
</dbReference>
<feature type="binding site" description="axial binding residue" evidence="12">
    <location>
        <position position="376"/>
    </location>
    <ligand>
        <name>heme</name>
        <dbReference type="ChEBI" id="CHEBI:30413"/>
    </ligand>
    <ligandPart>
        <name>Fe</name>
        <dbReference type="ChEBI" id="CHEBI:18248"/>
    </ligandPart>
</feature>
<name>A0AAV5ER05_ELECO</name>
<dbReference type="Gene3D" id="1.10.630.10">
    <property type="entry name" value="Cytochrome P450"/>
    <property type="match status" value="1"/>
</dbReference>
<dbReference type="FunFam" id="1.10.630.10:FF:000126">
    <property type="entry name" value="Predicted protein"/>
    <property type="match status" value="1"/>
</dbReference>
<dbReference type="SUPFAM" id="SSF48264">
    <property type="entry name" value="Cytochrome P450"/>
    <property type="match status" value="1"/>
</dbReference>
<comment type="caution">
    <text evidence="14">The sequence shown here is derived from an EMBL/GenBank/DDBJ whole genome shotgun (WGS) entry which is preliminary data.</text>
</comment>
<dbReference type="GO" id="GO:0020037">
    <property type="term" value="F:heme binding"/>
    <property type="evidence" value="ECO:0007669"/>
    <property type="project" value="InterPro"/>
</dbReference>
<sequence length="436" mass="49385">MRDLSHQYGPLMMFKVCERIVVVVSTAEVAREVFKGHDTAFEQRPTSPVLDELHSGHGQGVALAPYGEHWRQLRRIIVTQVLSPRCVQAYRRIRQDEAARLISKVASTPPGQLVNVSTLIAEFITDSAMRAILGDMLPDRAKFLKMMKHVMEFSSVFDLRDLFPSSRLLQMLPRSHKAQWLLDGVFQLMDDILQRNGEQEQNMIDVLLRIQKADGALGGSLTPGVIKAVLMDVFGAAVDTQTISLQWAMAELAANPRVMNKAQEEIRRVLAGKERVQEEDLTDLRYLRAVIKETLRLHPPTALVPRVCLQENKKVQGYDVPHGTILVTNVWAISRDPKYWKDPDSFIPERFENEGALDFKGSDFEYIPFGAGRRICPGITFAQANLEIALVSLLYHFDWELPLGVKPEELDMTEVFGITVKRKADLLLHSIPWIPE</sequence>
<keyword evidence="7" id="KW-1133">Transmembrane helix</keyword>
<comment type="cofactor">
    <cofactor evidence="1 12">
        <name>heme</name>
        <dbReference type="ChEBI" id="CHEBI:30413"/>
    </cofactor>
</comment>
<reference evidence="14" key="1">
    <citation type="journal article" date="2018" name="DNA Res.">
        <title>Multiple hybrid de novo genome assembly of finger millet, an orphan allotetraploid crop.</title>
        <authorList>
            <person name="Hatakeyama M."/>
            <person name="Aluri S."/>
            <person name="Balachadran M.T."/>
            <person name="Sivarajan S.R."/>
            <person name="Patrignani A."/>
            <person name="Gruter S."/>
            <person name="Poveda L."/>
            <person name="Shimizu-Inatsugi R."/>
            <person name="Baeten J."/>
            <person name="Francoijs K.J."/>
            <person name="Nataraja K.N."/>
            <person name="Reddy Y.A.N."/>
            <person name="Phadnis S."/>
            <person name="Ravikumar R.L."/>
            <person name="Schlapbach R."/>
            <person name="Sreeman S.M."/>
            <person name="Shimizu K.K."/>
        </authorList>
    </citation>
    <scope>NUCLEOTIDE SEQUENCE</scope>
</reference>
<keyword evidence="10 13" id="KW-0503">Monooxygenase</keyword>
<protein>
    <submittedName>
        <fullName evidence="14">Uncharacterized protein</fullName>
    </submittedName>
</protein>
<evidence type="ECO:0000256" key="3">
    <source>
        <dbReference type="ARBA" id="ARBA00010617"/>
    </source>
</evidence>
<proteinExistence type="inferred from homology"/>
<evidence type="ECO:0000256" key="7">
    <source>
        <dbReference type="ARBA" id="ARBA00022989"/>
    </source>
</evidence>
<dbReference type="Proteomes" id="UP001054889">
    <property type="component" value="Unassembled WGS sequence"/>
</dbReference>